<dbReference type="PROSITE" id="PS00610">
    <property type="entry name" value="NA_NEUROTRAN_SYMP_1"/>
    <property type="match status" value="1"/>
</dbReference>
<feature type="transmembrane region" description="Helical" evidence="7">
    <location>
        <begin position="224"/>
        <end position="246"/>
    </location>
</feature>
<evidence type="ECO:0000256" key="7">
    <source>
        <dbReference type="SAM" id="Phobius"/>
    </source>
</evidence>
<dbReference type="PRINTS" id="PR00176">
    <property type="entry name" value="NANEUSMPORT"/>
</dbReference>
<dbReference type="GO" id="GO:0015293">
    <property type="term" value="F:symporter activity"/>
    <property type="evidence" value="ECO:0007669"/>
    <property type="project" value="UniProtKB-KW"/>
</dbReference>
<evidence type="ECO:0000256" key="3">
    <source>
        <dbReference type="ARBA" id="ARBA00022692"/>
    </source>
</evidence>
<feature type="transmembrane region" description="Helical" evidence="7">
    <location>
        <begin position="432"/>
        <end position="456"/>
    </location>
</feature>
<feature type="transmembrane region" description="Helical" evidence="7">
    <location>
        <begin position="184"/>
        <end position="204"/>
    </location>
</feature>
<dbReference type="PANTHER" id="PTHR42948">
    <property type="entry name" value="TRANSPORTER"/>
    <property type="match status" value="1"/>
</dbReference>
<feature type="transmembrane region" description="Helical" evidence="7">
    <location>
        <begin position="45"/>
        <end position="65"/>
    </location>
</feature>
<gene>
    <name evidence="8" type="ORF">AU255_11375</name>
</gene>
<evidence type="ECO:0000256" key="1">
    <source>
        <dbReference type="ARBA" id="ARBA00004141"/>
    </source>
</evidence>
<feature type="transmembrane region" description="Helical" evidence="7">
    <location>
        <begin position="154"/>
        <end position="172"/>
    </location>
</feature>
<evidence type="ECO:0000313" key="8">
    <source>
        <dbReference type="EMBL" id="OQK18386.1"/>
    </source>
</evidence>
<comment type="subcellular location">
    <subcellularLocation>
        <location evidence="1">Membrane</location>
        <topology evidence="1">Multi-pass membrane protein</topology>
    </subcellularLocation>
</comment>
<dbReference type="SUPFAM" id="SSF161070">
    <property type="entry name" value="SNF-like"/>
    <property type="match status" value="1"/>
</dbReference>
<keyword evidence="6" id="KW-0769">Symport</keyword>
<keyword evidence="9" id="KW-1185">Reference proteome</keyword>
<proteinExistence type="inferred from homology"/>
<comment type="similarity">
    <text evidence="6">Belongs to the sodium:neurotransmitter symporter (SNF) (TC 2.A.22) family.</text>
</comment>
<dbReference type="PANTHER" id="PTHR42948:SF1">
    <property type="entry name" value="TRANSPORTER"/>
    <property type="match status" value="1"/>
</dbReference>
<dbReference type="CDD" id="cd10336">
    <property type="entry name" value="SLC6sbd_Tyt1-Like"/>
    <property type="match status" value="1"/>
</dbReference>
<evidence type="ECO:0000256" key="6">
    <source>
        <dbReference type="RuleBase" id="RU003732"/>
    </source>
</evidence>
<evidence type="ECO:0000256" key="5">
    <source>
        <dbReference type="ARBA" id="ARBA00023136"/>
    </source>
</evidence>
<keyword evidence="2 6" id="KW-0813">Transport</keyword>
<feature type="transmembrane region" description="Helical" evidence="7">
    <location>
        <begin position="310"/>
        <end position="332"/>
    </location>
</feature>
<reference evidence="8 9" key="1">
    <citation type="submission" date="2015-12" db="EMBL/GenBank/DDBJ databases">
        <authorList>
            <person name="Shamseldin A."/>
            <person name="Moawad H."/>
            <person name="Abd El-Rahim W.M."/>
            <person name="Sadowsky M.J."/>
        </authorList>
    </citation>
    <scope>NUCLEOTIDE SEQUENCE [LARGE SCALE GENOMIC DNA]</scope>
    <source>
        <strain evidence="8 9">WF1</strain>
    </source>
</reference>
<sequence length="457" mass="49495">MADTNQSIHGEWSSRFAFILAATGSAVGLGNIWKFPYITGENGGGAFVIIYLICVAAIGIPIMIAETMMGRRGRRSPINTLEVLTKEAGASTNWHYLGWLGVIAGFLILSYYSVIAGWAMAYVLKAFTGSFSGESAEQISSLFADLQFSPVEQIFWHTVFMVTTMAVVARGVQGGLEKAVRFLMPGLFILLMLLVAYAMTTGAYMQGMNFMFKPDFSDITGSSVLTAMGHAFFTLSLGMGAIMVYGSYLPKDVSIAKTVIIIAGVDTLVALLAGIAIFPIVFANGLEVGSGPGLIFQTLPIAFGNMTGGWLFGLLFFILLVFAALSSAISLIEPAVAWCVENYEIERKKACMAMGFLTWLLGLGTVFSFNTWSDFTFFGANIFGALDYLTANIMLPLGGFFIAIFAGRIMLEKHSKEELNLANDDLFSIWKFLVMYIAPAAVFIVFLNVLGVFGVFS</sequence>
<keyword evidence="4 7" id="KW-1133">Transmembrane helix</keyword>
<comment type="caution">
    <text evidence="8">The sequence shown here is derived from an EMBL/GenBank/DDBJ whole genome shotgun (WGS) entry which is preliminary data.</text>
</comment>
<keyword evidence="3 6" id="KW-0812">Transmembrane</keyword>
<dbReference type="OrthoDB" id="9762833at2"/>
<feature type="transmembrane region" description="Helical" evidence="7">
    <location>
        <begin position="353"/>
        <end position="373"/>
    </location>
</feature>
<dbReference type="STRING" id="1420851.AU255_11375"/>
<protein>
    <recommendedName>
        <fullName evidence="6">Transporter</fullName>
    </recommendedName>
</protein>
<evidence type="ECO:0000256" key="2">
    <source>
        <dbReference type="ARBA" id="ARBA00022448"/>
    </source>
</evidence>
<dbReference type="NCBIfam" id="NF037979">
    <property type="entry name" value="Na_transp"/>
    <property type="match status" value="1"/>
</dbReference>
<feature type="transmembrane region" description="Helical" evidence="7">
    <location>
        <begin position="96"/>
        <end position="124"/>
    </location>
</feature>
<keyword evidence="5 7" id="KW-0472">Membrane</keyword>
<dbReference type="InterPro" id="IPR047218">
    <property type="entry name" value="YocR/YhdH-like"/>
</dbReference>
<dbReference type="InterPro" id="IPR037272">
    <property type="entry name" value="SNS_sf"/>
</dbReference>
<dbReference type="Proteomes" id="UP000191980">
    <property type="component" value="Unassembled WGS sequence"/>
</dbReference>
<dbReference type="InterPro" id="IPR000175">
    <property type="entry name" value="Na/ntran_symport"/>
</dbReference>
<name>A0A1V8MA26_9GAMM</name>
<evidence type="ECO:0000313" key="9">
    <source>
        <dbReference type="Proteomes" id="UP000191980"/>
    </source>
</evidence>
<feature type="transmembrane region" description="Helical" evidence="7">
    <location>
        <begin position="258"/>
        <end position="282"/>
    </location>
</feature>
<feature type="transmembrane region" description="Helical" evidence="7">
    <location>
        <begin position="12"/>
        <end position="33"/>
    </location>
</feature>
<dbReference type="EMBL" id="LPUF01000001">
    <property type="protein sequence ID" value="OQK18386.1"/>
    <property type="molecule type" value="Genomic_DNA"/>
</dbReference>
<dbReference type="RefSeq" id="WP_080522988.1">
    <property type="nucleotide sequence ID" value="NZ_LPUF01000001.1"/>
</dbReference>
<dbReference type="AlphaFoldDB" id="A0A1V8MA26"/>
<feature type="transmembrane region" description="Helical" evidence="7">
    <location>
        <begin position="393"/>
        <end position="411"/>
    </location>
</feature>
<evidence type="ECO:0000256" key="4">
    <source>
        <dbReference type="ARBA" id="ARBA00022989"/>
    </source>
</evidence>
<dbReference type="GO" id="GO:0016020">
    <property type="term" value="C:membrane"/>
    <property type="evidence" value="ECO:0007669"/>
    <property type="project" value="UniProtKB-SubCell"/>
</dbReference>
<dbReference type="Pfam" id="PF00209">
    <property type="entry name" value="SNF"/>
    <property type="match status" value="2"/>
</dbReference>
<accession>A0A1V8MA26</accession>
<dbReference type="PROSITE" id="PS50267">
    <property type="entry name" value="NA_NEUROTRAN_SYMP_3"/>
    <property type="match status" value="1"/>
</dbReference>
<organism evidence="8 9">
    <name type="scientific">Methyloprofundus sedimenti</name>
    <dbReference type="NCBI Taxonomy" id="1420851"/>
    <lineage>
        <taxon>Bacteria</taxon>
        <taxon>Pseudomonadati</taxon>
        <taxon>Pseudomonadota</taxon>
        <taxon>Gammaproteobacteria</taxon>
        <taxon>Methylococcales</taxon>
        <taxon>Methylococcaceae</taxon>
        <taxon>Methyloprofundus</taxon>
    </lineage>
</organism>